<feature type="compositionally biased region" description="Polar residues" evidence="2">
    <location>
        <begin position="28"/>
        <end position="43"/>
    </location>
</feature>
<gene>
    <name evidence="3" type="ORF">HETSPECPRED_004008</name>
</gene>
<evidence type="ECO:0000256" key="1">
    <source>
        <dbReference type="SAM" id="Coils"/>
    </source>
</evidence>
<sequence length="617" mass="67546">MWKRINRQPERSISSPTLVETTVDEHTLQSTTNLNNGDFSISSRPAFGRKKTDDVLKGLPNLPFKSLPIPQTPDNRQDSGNPANSSVSSQHSPEIHALQMPRLEIPRSSSVYPDDVSPVESSEGFQKTQKSSPNISPITDPQSASAEHNNQIEFSKSGQVFGGAGTLFSRKTRPSALNHTDRDTPSTNLTRWDDFSGERTASEKGKPASTSPGAVRLDVEAKYGRRKESLGNSVMISGPKTTGPRKPSSARSPWIPPGWKGAGGRHPIVNVMLDKPLPPGETPTFPAGSHQRSASREQGRGREMPLAHRGLESPPLSVSSRQIQSANDGYSASNTGPQCSSDKGPPHIVTTRPSQQPTPPADSPSPGLTPDDIRSPLARNPSNEEFREDLPPIPLNVSRPSDPTSVINKGKERPIKLEPAMNHQRFDIDGQPPSRFSATTFATTVYDSPPATPEINQEGTMQSPTVSVLDRKRPVPVAGVTLNAKVTARKPIPSQVSRVKKAEESSRHLKSLPKEPPEEPKISRVESLQAKLDALRRRRGNLQTVIHELTNVVQPSSIAYDIASRQEIKRTVEGLGKELAEVVKEEHETGLKLHRAYKRHDDTAYEPTHLWVRRVTS</sequence>
<feature type="compositionally biased region" description="Polar residues" evidence="2">
    <location>
        <begin position="72"/>
        <end position="92"/>
    </location>
</feature>
<feature type="compositionally biased region" description="Polar residues" evidence="2">
    <location>
        <begin position="123"/>
        <end position="158"/>
    </location>
</feature>
<dbReference type="OrthoDB" id="4507572at2759"/>
<feature type="compositionally biased region" description="Basic and acidic residues" evidence="2">
    <location>
        <begin position="191"/>
        <end position="206"/>
    </location>
</feature>
<feature type="region of interest" description="Disordered" evidence="2">
    <location>
        <begin position="28"/>
        <end position="433"/>
    </location>
</feature>
<evidence type="ECO:0000256" key="2">
    <source>
        <dbReference type="SAM" id="MobiDB-lite"/>
    </source>
</evidence>
<keyword evidence="1" id="KW-0175">Coiled coil</keyword>
<name>A0A8H3FEN8_9LECA</name>
<protein>
    <submittedName>
        <fullName evidence="3">Uncharacterized protein</fullName>
    </submittedName>
</protein>
<dbReference type="PANTHER" id="PTHR42023">
    <property type="entry name" value="BHLH DOMAIN-CONTAINING PROTEIN"/>
    <property type="match status" value="1"/>
</dbReference>
<feature type="compositionally biased region" description="Basic and acidic residues" evidence="2">
    <location>
        <begin position="500"/>
        <end position="523"/>
    </location>
</feature>
<dbReference type="EMBL" id="CAJPDS010000024">
    <property type="protein sequence ID" value="CAF9919461.1"/>
    <property type="molecule type" value="Genomic_DNA"/>
</dbReference>
<organism evidence="3 4">
    <name type="scientific">Heterodermia speciosa</name>
    <dbReference type="NCBI Taxonomy" id="116794"/>
    <lineage>
        <taxon>Eukaryota</taxon>
        <taxon>Fungi</taxon>
        <taxon>Dikarya</taxon>
        <taxon>Ascomycota</taxon>
        <taxon>Pezizomycotina</taxon>
        <taxon>Lecanoromycetes</taxon>
        <taxon>OSLEUM clade</taxon>
        <taxon>Lecanoromycetidae</taxon>
        <taxon>Caliciales</taxon>
        <taxon>Physciaceae</taxon>
        <taxon>Heterodermia</taxon>
    </lineage>
</organism>
<proteinExistence type="predicted"/>
<feature type="coiled-coil region" evidence="1">
    <location>
        <begin position="525"/>
        <end position="585"/>
    </location>
</feature>
<comment type="caution">
    <text evidence="3">The sequence shown here is derived from an EMBL/GenBank/DDBJ whole genome shotgun (WGS) entry which is preliminary data.</text>
</comment>
<evidence type="ECO:0000313" key="4">
    <source>
        <dbReference type="Proteomes" id="UP000664521"/>
    </source>
</evidence>
<feature type="compositionally biased region" description="Polar residues" evidence="2">
    <location>
        <begin position="11"/>
        <end position="20"/>
    </location>
</feature>
<feature type="region of interest" description="Disordered" evidence="2">
    <location>
        <begin position="493"/>
        <end position="523"/>
    </location>
</feature>
<dbReference type="PANTHER" id="PTHR42023:SF1">
    <property type="entry name" value="BHLH DOMAIN-CONTAINING PROTEIN"/>
    <property type="match status" value="1"/>
</dbReference>
<keyword evidence="4" id="KW-1185">Reference proteome</keyword>
<dbReference type="AlphaFoldDB" id="A0A8H3FEN8"/>
<feature type="compositionally biased region" description="Basic and acidic residues" evidence="2">
    <location>
        <begin position="217"/>
        <end position="229"/>
    </location>
</feature>
<feature type="compositionally biased region" description="Polar residues" evidence="2">
    <location>
        <begin position="398"/>
        <end position="407"/>
    </location>
</feature>
<feature type="compositionally biased region" description="Basic and acidic residues" evidence="2">
    <location>
        <begin position="294"/>
        <end position="311"/>
    </location>
</feature>
<feature type="region of interest" description="Disordered" evidence="2">
    <location>
        <begin position="1"/>
        <end position="20"/>
    </location>
</feature>
<reference evidence="3" key="1">
    <citation type="submission" date="2021-03" db="EMBL/GenBank/DDBJ databases">
        <authorList>
            <person name="Tagirdzhanova G."/>
        </authorList>
    </citation>
    <scope>NUCLEOTIDE SEQUENCE</scope>
</reference>
<dbReference type="Proteomes" id="UP000664521">
    <property type="component" value="Unassembled WGS sequence"/>
</dbReference>
<evidence type="ECO:0000313" key="3">
    <source>
        <dbReference type="EMBL" id="CAF9919461.1"/>
    </source>
</evidence>
<feature type="compositionally biased region" description="Low complexity" evidence="2">
    <location>
        <begin position="108"/>
        <end position="122"/>
    </location>
</feature>
<accession>A0A8H3FEN8</accession>
<feature type="compositionally biased region" description="Polar residues" evidence="2">
    <location>
        <begin position="316"/>
        <end position="341"/>
    </location>
</feature>